<name>A0A2A6BEI4_PRIPA</name>
<dbReference type="Proteomes" id="UP000005239">
    <property type="component" value="Unassembled WGS sequence"/>
</dbReference>
<gene>
    <name evidence="3" type="primary">WBGene00204802</name>
</gene>
<dbReference type="Pfam" id="PF07245">
    <property type="entry name" value="Phlebovirus_G2"/>
    <property type="match status" value="1"/>
</dbReference>
<dbReference type="PANTHER" id="PTHR47331:SF1">
    <property type="entry name" value="GAG-LIKE PROTEIN"/>
    <property type="match status" value="1"/>
</dbReference>
<dbReference type="EnsemblMetazoa" id="PPA31938.1">
    <property type="protein sequence ID" value="PPA31938.1"/>
    <property type="gene ID" value="WBGene00204802"/>
</dbReference>
<dbReference type="Pfam" id="PF18701">
    <property type="entry name" value="DUF5641"/>
    <property type="match status" value="1"/>
</dbReference>
<accession>A0A8R1UNC0</accession>
<dbReference type="PANTHER" id="PTHR47331">
    <property type="entry name" value="PHD-TYPE DOMAIN-CONTAINING PROTEIN"/>
    <property type="match status" value="1"/>
</dbReference>
<evidence type="ECO:0000313" key="4">
    <source>
        <dbReference type="Proteomes" id="UP000005239"/>
    </source>
</evidence>
<evidence type="ECO:0000259" key="2">
    <source>
        <dbReference type="Pfam" id="PF18701"/>
    </source>
</evidence>
<feature type="domain" description="DUF5641" evidence="2">
    <location>
        <begin position="35"/>
        <end position="127"/>
    </location>
</feature>
<keyword evidence="4" id="KW-1185">Reference proteome</keyword>
<organism evidence="3 4">
    <name type="scientific">Pristionchus pacificus</name>
    <name type="common">Parasitic nematode worm</name>
    <dbReference type="NCBI Taxonomy" id="54126"/>
    <lineage>
        <taxon>Eukaryota</taxon>
        <taxon>Metazoa</taxon>
        <taxon>Ecdysozoa</taxon>
        <taxon>Nematoda</taxon>
        <taxon>Chromadorea</taxon>
        <taxon>Rhabditida</taxon>
        <taxon>Rhabditina</taxon>
        <taxon>Diplogasteromorpha</taxon>
        <taxon>Diplogasteroidea</taxon>
        <taxon>Neodiplogasteridae</taxon>
        <taxon>Pristionchus</taxon>
    </lineage>
</organism>
<accession>A0A2A6BEI4</accession>
<dbReference type="AlphaFoldDB" id="A0A2A6BEI4"/>
<reference evidence="3" key="2">
    <citation type="submission" date="2022-06" db="UniProtKB">
        <authorList>
            <consortium name="EnsemblMetazoa"/>
        </authorList>
    </citation>
    <scope>IDENTIFICATION</scope>
    <source>
        <strain evidence="3">PS312</strain>
    </source>
</reference>
<dbReference type="InterPro" id="IPR009878">
    <property type="entry name" value="Phlebovirus_G2_fusion"/>
</dbReference>
<evidence type="ECO:0000259" key="1">
    <source>
        <dbReference type="Pfam" id="PF07245"/>
    </source>
</evidence>
<dbReference type="OrthoDB" id="5868619at2759"/>
<evidence type="ECO:0000313" key="3">
    <source>
        <dbReference type="EnsemblMetazoa" id="PPA31938.1"/>
    </source>
</evidence>
<dbReference type="InterPro" id="IPR040676">
    <property type="entry name" value="DUF5641"/>
</dbReference>
<proteinExistence type="predicted"/>
<reference evidence="4" key="1">
    <citation type="journal article" date="2008" name="Nat. Genet.">
        <title>The Pristionchus pacificus genome provides a unique perspective on nematode lifestyle and parasitism.</title>
        <authorList>
            <person name="Dieterich C."/>
            <person name="Clifton S.W."/>
            <person name="Schuster L.N."/>
            <person name="Chinwalla A."/>
            <person name="Delehaunty K."/>
            <person name="Dinkelacker I."/>
            <person name="Fulton L."/>
            <person name="Fulton R."/>
            <person name="Godfrey J."/>
            <person name="Minx P."/>
            <person name="Mitreva M."/>
            <person name="Roeseler W."/>
            <person name="Tian H."/>
            <person name="Witte H."/>
            <person name="Yang S.P."/>
            <person name="Wilson R.K."/>
            <person name="Sommer R.J."/>
        </authorList>
    </citation>
    <scope>NUCLEOTIDE SEQUENCE [LARGE SCALE GENOMIC DNA]</scope>
    <source>
        <strain evidence="4">PS312</strain>
    </source>
</reference>
<feature type="domain" description="Phlebovirus glycoprotein G2 fusion" evidence="1">
    <location>
        <begin position="457"/>
        <end position="752"/>
    </location>
</feature>
<protein>
    <submittedName>
        <fullName evidence="3">Uncharacterized protein</fullName>
    </submittedName>
</protein>
<sequence length="957" mass="108472">MAEDDDEEEEWVIDGIPKELTPAARTAIKMMRARKKTQIRFWKLWNDYYLTSLRERHLDKKRKGKYSTDKIVIGMYVLIVEELLPRGNWLMGRITAVKPSKDGYIRFVTVLTENGTTTERPVEHLIPMELELEEMGLFSFDEDEYLERLEQVEKEEGSRGSVPRYNLRPRKTKGKSIDEKLEDLRHLQQYHTPPSLSHHINEVPELSRSRGPWTRFSLPYSSMGLICCILALSVPTGYARLIEESIECLPHGVSVNATPGYGLQICSAVQCHLIPPQENPGSVTVIFPPSLSAISFEVFVKLVTENTTYVEKRTCPASDVCHNMRDVWSIDHITHPRCFPVTAIFIAVSILYGVVTLLTVVVHMICYKPVTGAELLSKLWRCHFLALRLLARFFHTLLILITAPARWIVTRIRRPPRVRREDRRRETNRSIRRSTRDMLGILAILSFLSACSLATGCNHAIITSDQIRQCSGKECKSERGLEISMDSLSRTGCIEFLSGVTGEMEGSITLEVLANELTCVKRTEGLHREADVHVASSKRCFSMGSCDGKHCEEMKRDDRLEEFDHVSQWPGHSYCYESCGGWECACVSFHSGCLLYRTYLVPTSQKVYESMRCTTWINRVTLRVNTTFGGVPTSSTLTLREGEFSRSLEKEGIVIIRMEEIEKPAHTDYLTSDFLFDGVRMAATRNLRPNNICQDVESAIDFKCRATETCVCRPATVKVTCDCDSTTLEEQFTVTETLPIKLPSMEIALNNATLTPIIRLNRGNVRVYVLLAEHMQQTRVRTDETRCVVSAMPLSDCYSCPQGAKAVLDCVSEWRTEAVISCGGNTFSIPCDSPSIRSERRLHFDKSDVNIKCQATCDNREITIKGHLFTPPHLSLSNTMTRIKGGEVPRGEIMPDIGPILDIIQEYWKESVLIGTIALLTYLLTVAMVMMGPSLVVARLSFWIRRLCPVKGRYKTI</sequence>
<dbReference type="Gene3D" id="2.60.40.3770">
    <property type="match status" value="1"/>
</dbReference>